<dbReference type="Proteomes" id="UP001302812">
    <property type="component" value="Unassembled WGS sequence"/>
</dbReference>
<dbReference type="GO" id="GO:0016042">
    <property type="term" value="P:lipid catabolic process"/>
    <property type="evidence" value="ECO:0007669"/>
    <property type="project" value="UniProtKB-UniRule"/>
</dbReference>
<dbReference type="Gene3D" id="3.40.1090.10">
    <property type="entry name" value="Cytosolic phospholipase A2 catalytic domain"/>
    <property type="match status" value="1"/>
</dbReference>
<dbReference type="PROSITE" id="PS51635">
    <property type="entry name" value="PNPLA"/>
    <property type="match status" value="1"/>
</dbReference>
<evidence type="ECO:0000256" key="3">
    <source>
        <dbReference type="ARBA" id="ARBA00023098"/>
    </source>
</evidence>
<dbReference type="GO" id="GO:0046486">
    <property type="term" value="P:glycerolipid metabolic process"/>
    <property type="evidence" value="ECO:0007669"/>
    <property type="project" value="UniProtKB-ARBA"/>
</dbReference>
<dbReference type="GO" id="GO:0047499">
    <property type="term" value="F:calcium-independent phospholipase A2 activity"/>
    <property type="evidence" value="ECO:0007669"/>
    <property type="project" value="TreeGrafter"/>
</dbReference>
<evidence type="ECO:0000256" key="2">
    <source>
        <dbReference type="ARBA" id="ARBA00022963"/>
    </source>
</evidence>
<proteinExistence type="predicted"/>
<dbReference type="EMBL" id="MU853333">
    <property type="protein sequence ID" value="KAK4116128.1"/>
    <property type="molecule type" value="Genomic_DNA"/>
</dbReference>
<feature type="short sequence motif" description="GXSXG" evidence="4">
    <location>
        <begin position="49"/>
        <end position="53"/>
    </location>
</feature>
<keyword evidence="1 4" id="KW-0378">Hydrolase</keyword>
<dbReference type="GO" id="GO:0019369">
    <property type="term" value="P:arachidonate metabolic process"/>
    <property type="evidence" value="ECO:0007669"/>
    <property type="project" value="TreeGrafter"/>
</dbReference>
<evidence type="ECO:0000256" key="1">
    <source>
        <dbReference type="ARBA" id="ARBA00022801"/>
    </source>
</evidence>
<evidence type="ECO:0000313" key="6">
    <source>
        <dbReference type="EMBL" id="KAK4116128.1"/>
    </source>
</evidence>
<dbReference type="Pfam" id="PF01734">
    <property type="entry name" value="Patatin"/>
    <property type="match status" value="1"/>
</dbReference>
<dbReference type="InterPro" id="IPR016035">
    <property type="entry name" value="Acyl_Trfase/lysoPLipase"/>
</dbReference>
<organism evidence="6 7">
    <name type="scientific">Canariomyces notabilis</name>
    <dbReference type="NCBI Taxonomy" id="2074819"/>
    <lineage>
        <taxon>Eukaryota</taxon>
        <taxon>Fungi</taxon>
        <taxon>Dikarya</taxon>
        <taxon>Ascomycota</taxon>
        <taxon>Pezizomycotina</taxon>
        <taxon>Sordariomycetes</taxon>
        <taxon>Sordariomycetidae</taxon>
        <taxon>Sordariales</taxon>
        <taxon>Chaetomiaceae</taxon>
        <taxon>Canariomyces</taxon>
    </lineage>
</organism>
<dbReference type="PANTHER" id="PTHR24185:SF1">
    <property type="entry name" value="CALCIUM-INDEPENDENT PHOSPHOLIPASE A2-GAMMA"/>
    <property type="match status" value="1"/>
</dbReference>
<accession>A0AAN6TKI9</accession>
<dbReference type="InterPro" id="IPR002641">
    <property type="entry name" value="PNPLA_dom"/>
</dbReference>
<reference evidence="6" key="1">
    <citation type="journal article" date="2023" name="Mol. Phylogenet. Evol.">
        <title>Genome-scale phylogeny and comparative genomics of the fungal order Sordariales.</title>
        <authorList>
            <person name="Hensen N."/>
            <person name="Bonometti L."/>
            <person name="Westerberg I."/>
            <person name="Brannstrom I.O."/>
            <person name="Guillou S."/>
            <person name="Cros-Aarteil S."/>
            <person name="Calhoun S."/>
            <person name="Haridas S."/>
            <person name="Kuo A."/>
            <person name="Mondo S."/>
            <person name="Pangilinan J."/>
            <person name="Riley R."/>
            <person name="LaButti K."/>
            <person name="Andreopoulos B."/>
            <person name="Lipzen A."/>
            <person name="Chen C."/>
            <person name="Yan M."/>
            <person name="Daum C."/>
            <person name="Ng V."/>
            <person name="Clum A."/>
            <person name="Steindorff A."/>
            <person name="Ohm R.A."/>
            <person name="Martin F."/>
            <person name="Silar P."/>
            <person name="Natvig D.O."/>
            <person name="Lalanne C."/>
            <person name="Gautier V."/>
            <person name="Ament-Velasquez S.L."/>
            <person name="Kruys A."/>
            <person name="Hutchinson M.I."/>
            <person name="Powell A.J."/>
            <person name="Barry K."/>
            <person name="Miller A.N."/>
            <person name="Grigoriev I.V."/>
            <person name="Debuchy R."/>
            <person name="Gladieux P."/>
            <person name="Hiltunen Thoren M."/>
            <person name="Johannesson H."/>
        </authorList>
    </citation>
    <scope>NUCLEOTIDE SEQUENCE</scope>
    <source>
        <strain evidence="6">CBS 508.74</strain>
    </source>
</reference>
<protein>
    <submittedName>
        <fullName evidence="6">FabD/lysophospholipase-like protein</fullName>
    </submittedName>
</protein>
<evidence type="ECO:0000256" key="4">
    <source>
        <dbReference type="PROSITE-ProRule" id="PRU01161"/>
    </source>
</evidence>
<keyword evidence="7" id="KW-1185">Reference proteome</keyword>
<comment type="caution">
    <text evidence="4">Lacks conserved residue(s) required for the propagation of feature annotation.</text>
</comment>
<evidence type="ECO:0000313" key="7">
    <source>
        <dbReference type="Proteomes" id="UP001302812"/>
    </source>
</evidence>
<feature type="short sequence motif" description="GXGXXG" evidence="4">
    <location>
        <begin position="13"/>
        <end position="18"/>
    </location>
</feature>
<feature type="active site" description="Nucleophile" evidence="4">
    <location>
        <position position="51"/>
    </location>
</feature>
<feature type="active site" description="Proton acceptor" evidence="4">
    <location>
        <position position="194"/>
    </location>
</feature>
<dbReference type="PANTHER" id="PTHR24185">
    <property type="entry name" value="CALCIUM-INDEPENDENT PHOSPHOLIPASE A2-GAMMA"/>
    <property type="match status" value="1"/>
</dbReference>
<dbReference type="RefSeq" id="XP_064673698.1">
    <property type="nucleotide sequence ID" value="XM_064808940.1"/>
</dbReference>
<name>A0AAN6TKI9_9PEZI</name>
<sequence>MPATDIRLLALDGGGVRGLSSLMILRCLMATVDPDDPPKPCDYFDMIGGTSTGGLIAIMLGRLGMTVDECIDAYTTLSDRIFEKKTHRMTIKGKLQGRFDGAELERAVKSIVVNRGLDEDALLMDPDSPCKVFVYATSKETGDTVCLTSYRSPRGDNSNLLSSTTIWQACRATSAATTFFDPIAIGPFNEQFVDRALGANNPVYAL</sequence>
<dbReference type="AlphaFoldDB" id="A0AAN6TKI9"/>
<dbReference type="SUPFAM" id="SSF52151">
    <property type="entry name" value="FabD/lysophospholipase-like"/>
    <property type="match status" value="1"/>
</dbReference>
<feature type="domain" description="PNPLA" evidence="5">
    <location>
        <begin position="9"/>
        <end position="206"/>
    </location>
</feature>
<gene>
    <name evidence="6" type="ORF">N656DRAFT_226029</name>
</gene>
<reference evidence="6" key="2">
    <citation type="submission" date="2023-05" db="EMBL/GenBank/DDBJ databases">
        <authorList>
            <consortium name="Lawrence Berkeley National Laboratory"/>
            <person name="Steindorff A."/>
            <person name="Hensen N."/>
            <person name="Bonometti L."/>
            <person name="Westerberg I."/>
            <person name="Brannstrom I.O."/>
            <person name="Guillou S."/>
            <person name="Cros-Aarteil S."/>
            <person name="Calhoun S."/>
            <person name="Haridas S."/>
            <person name="Kuo A."/>
            <person name="Mondo S."/>
            <person name="Pangilinan J."/>
            <person name="Riley R."/>
            <person name="Labutti K."/>
            <person name="Andreopoulos B."/>
            <person name="Lipzen A."/>
            <person name="Chen C."/>
            <person name="Yanf M."/>
            <person name="Daum C."/>
            <person name="Ng V."/>
            <person name="Clum A."/>
            <person name="Ohm R."/>
            <person name="Martin F."/>
            <person name="Silar P."/>
            <person name="Natvig D."/>
            <person name="Lalanne C."/>
            <person name="Gautier V."/>
            <person name="Ament-Velasquez S.L."/>
            <person name="Kruys A."/>
            <person name="Hutchinson M.I."/>
            <person name="Powell A.J."/>
            <person name="Barry K."/>
            <person name="Miller A.N."/>
            <person name="Grigoriev I.V."/>
            <person name="Debuchy R."/>
            <person name="Gladieux P."/>
            <person name="Thoren M.H."/>
            <person name="Johannesson H."/>
        </authorList>
    </citation>
    <scope>NUCLEOTIDE SEQUENCE</scope>
    <source>
        <strain evidence="6">CBS 508.74</strain>
    </source>
</reference>
<keyword evidence="2 4" id="KW-0442">Lipid degradation</keyword>
<comment type="caution">
    <text evidence="6">The sequence shown here is derived from an EMBL/GenBank/DDBJ whole genome shotgun (WGS) entry which is preliminary data.</text>
</comment>
<dbReference type="GO" id="GO:0016020">
    <property type="term" value="C:membrane"/>
    <property type="evidence" value="ECO:0007669"/>
    <property type="project" value="TreeGrafter"/>
</dbReference>
<dbReference type="GeneID" id="89933063"/>
<keyword evidence="3 4" id="KW-0443">Lipid metabolism</keyword>
<evidence type="ECO:0000259" key="5">
    <source>
        <dbReference type="PROSITE" id="PS51635"/>
    </source>
</evidence>